<gene>
    <name evidence="2" type="ORF">CEV08_06750</name>
</gene>
<feature type="transmembrane region" description="Helical" evidence="1">
    <location>
        <begin position="153"/>
        <end position="174"/>
    </location>
</feature>
<dbReference type="OrthoDB" id="7923893at2"/>
<accession>A0A2M6USL2</accession>
<feature type="transmembrane region" description="Helical" evidence="1">
    <location>
        <begin position="20"/>
        <end position="42"/>
    </location>
</feature>
<proteinExistence type="predicted"/>
<reference evidence="2 3" key="1">
    <citation type="submission" date="2017-06" db="EMBL/GenBank/DDBJ databases">
        <title>Draft genome of Bartonella tribocorum C635.</title>
        <authorList>
            <person name="Hadjadj L."/>
            <person name="Jiyipong T."/>
            <person name="Diene S.M."/>
            <person name="Morand S."/>
            <person name="Rolain J.-M."/>
        </authorList>
    </citation>
    <scope>NUCLEOTIDE SEQUENCE [LARGE SCALE GENOMIC DNA]</scope>
    <source>
        <strain evidence="2 3">C635</strain>
    </source>
</reference>
<dbReference type="EMBL" id="NJPP01000025">
    <property type="protein sequence ID" value="PIT69169.1"/>
    <property type="molecule type" value="Genomic_DNA"/>
</dbReference>
<organism evidence="2 3">
    <name type="scientific">Bartonella tribocorum</name>
    <dbReference type="NCBI Taxonomy" id="85701"/>
    <lineage>
        <taxon>Bacteria</taxon>
        <taxon>Pseudomonadati</taxon>
        <taxon>Pseudomonadota</taxon>
        <taxon>Alphaproteobacteria</taxon>
        <taxon>Hyphomicrobiales</taxon>
        <taxon>Bartonellaceae</taxon>
        <taxon>Bartonella</taxon>
    </lineage>
</organism>
<comment type="caution">
    <text evidence="2">The sequence shown here is derived from an EMBL/GenBank/DDBJ whole genome shotgun (WGS) entry which is preliminary data.</text>
</comment>
<dbReference type="Proteomes" id="UP000230791">
    <property type="component" value="Unassembled WGS sequence"/>
</dbReference>
<keyword evidence="1" id="KW-0472">Membrane</keyword>
<dbReference type="AlphaFoldDB" id="A0A2M6USL2"/>
<keyword evidence="1" id="KW-0812">Transmembrane</keyword>
<evidence type="ECO:0000256" key="1">
    <source>
        <dbReference type="SAM" id="Phobius"/>
    </source>
</evidence>
<name>A0A2M6USL2_9HYPH</name>
<evidence type="ECO:0000313" key="2">
    <source>
        <dbReference type="EMBL" id="PIT69169.1"/>
    </source>
</evidence>
<sequence>MSTSLIIGRLIGVEITIFIYFIYAAFFSVFFSTMMTILALYYSCIKRTILLWAMWRKLKKGATQDLRHDQAENRGQNTVPATQFSVLSFRESLEFSKKDYSILFSITCVMFVLFIVFIIFAIFLPKSGIFLQNHAPFLLHIGFLVMKLLFQLWTSYIIVALPVILIFHSLLLLWREKAVKKLETFS</sequence>
<protein>
    <submittedName>
        <fullName evidence="2">Uncharacterized protein</fullName>
    </submittedName>
</protein>
<evidence type="ECO:0000313" key="3">
    <source>
        <dbReference type="Proteomes" id="UP000230791"/>
    </source>
</evidence>
<keyword evidence="1" id="KW-1133">Transmembrane helix</keyword>
<dbReference type="RefSeq" id="WP_100130920.1">
    <property type="nucleotide sequence ID" value="NZ_CADDYJ010000034.1"/>
</dbReference>
<feature type="transmembrane region" description="Helical" evidence="1">
    <location>
        <begin position="100"/>
        <end position="124"/>
    </location>
</feature>